<feature type="domain" description="Protein kinase" evidence="3">
    <location>
        <begin position="245"/>
        <end position="512"/>
    </location>
</feature>
<dbReference type="EMBL" id="JAGEUA010000003">
    <property type="protein sequence ID" value="KAL0994460.1"/>
    <property type="molecule type" value="Genomic_DNA"/>
</dbReference>
<evidence type="ECO:0000256" key="2">
    <source>
        <dbReference type="SAM" id="MobiDB-lite"/>
    </source>
</evidence>
<feature type="region of interest" description="Disordered" evidence="2">
    <location>
        <begin position="1338"/>
        <end position="1375"/>
    </location>
</feature>
<feature type="compositionally biased region" description="Polar residues" evidence="2">
    <location>
        <begin position="1164"/>
        <end position="1173"/>
    </location>
</feature>
<feature type="compositionally biased region" description="Acidic residues" evidence="2">
    <location>
        <begin position="637"/>
        <end position="653"/>
    </location>
</feature>
<feature type="region of interest" description="Disordered" evidence="2">
    <location>
        <begin position="1442"/>
        <end position="1464"/>
    </location>
</feature>
<feature type="region of interest" description="Disordered" evidence="2">
    <location>
        <begin position="633"/>
        <end position="654"/>
    </location>
</feature>
<accession>A0ABD0XMM5</accession>
<feature type="compositionally biased region" description="Polar residues" evidence="2">
    <location>
        <begin position="1270"/>
        <end position="1281"/>
    </location>
</feature>
<dbReference type="InterPro" id="IPR011009">
    <property type="entry name" value="Kinase-like_dom_sf"/>
</dbReference>
<feature type="compositionally biased region" description="Basic and acidic residues" evidence="2">
    <location>
        <begin position="1357"/>
        <end position="1367"/>
    </location>
</feature>
<dbReference type="PANTHER" id="PTHR23060">
    <property type="entry name" value="TESTIS EXPRESSED GENE 14"/>
    <property type="match status" value="1"/>
</dbReference>
<evidence type="ECO:0000313" key="4">
    <source>
        <dbReference type="EMBL" id="KAL0994460.1"/>
    </source>
</evidence>
<dbReference type="Gene3D" id="1.25.40.20">
    <property type="entry name" value="Ankyrin repeat-containing domain"/>
    <property type="match status" value="1"/>
</dbReference>
<proteinExistence type="predicted"/>
<evidence type="ECO:0000259" key="3">
    <source>
        <dbReference type="PROSITE" id="PS50011"/>
    </source>
</evidence>
<feature type="compositionally biased region" description="Basic and acidic residues" evidence="2">
    <location>
        <begin position="933"/>
        <end position="945"/>
    </location>
</feature>
<dbReference type="Pfam" id="PF12796">
    <property type="entry name" value="Ank_2"/>
    <property type="match status" value="1"/>
</dbReference>
<dbReference type="InterPro" id="IPR002110">
    <property type="entry name" value="Ankyrin_rpt"/>
</dbReference>
<dbReference type="Proteomes" id="UP001557470">
    <property type="component" value="Unassembled WGS sequence"/>
</dbReference>
<feature type="region of interest" description="Disordered" evidence="2">
    <location>
        <begin position="703"/>
        <end position="736"/>
    </location>
</feature>
<dbReference type="PROSITE" id="PS50088">
    <property type="entry name" value="ANK_REPEAT"/>
    <property type="match status" value="1"/>
</dbReference>
<gene>
    <name evidence="4" type="ORF">UPYG_G00122530</name>
</gene>
<dbReference type="SMART" id="SM00248">
    <property type="entry name" value="ANK"/>
    <property type="match status" value="3"/>
</dbReference>
<sequence length="1491" mass="163399">MSNTWDYNLTKVVSRKQRNLVVVGGVVKHEGLHADLHKYSLEKNLHKMKKLLKKGVDVDCVNHLGQSPLFCASLLGLTNVTELLLHYGADPNHRCVDRSTPVHAAVFSCNPWLLSGLLDAGGDLRLHDYKGRIPQDWAEAGGQEHSARMLQFLNRCERYMHSLFQRPQSREMPQLPMSNSSKTLLRSPSLLDLLKSGGYDRKMTKSPACDSAQCVGFGKLCKGKPGQALGLLASLPLIGDSELWQAEDEPLHCFSCGSIFSMTNYSWKGCRVTVKELQLLSSPQEGSQESYLDLLLSELEYCRQLFHPHLLQLMAVSMSGDLLRVRLVFERVHLGSLHSLLHHRRVEFPLLDAEAMLTVVLQVCEALLYLHGRALVLRALSSHSVLLTHPGVAKLSSLGFMVPSDGSSKPLAHLPLPPDLYNWAAPEVIRGRPCTGKADLYSLCTLIQELYTDSVPWGPVDPGCIRQTVESGQVLCADSRVPQPYYTLVTVGLNPRPKDRTHSLQDLRYTLRKDIEELAQIRRRRRSWQYADTGLRPAGWGLELGRTNPPDEGLPYAEPQDGPSGQCPNSAMERQIQDHLRQLDNLLARETEEEGSGERGVSTDSDQPSLHITFRDILPLDEWRLSPAGPLDPYCTQDEESASSILTDEEDKESEMMKGTVQPDRPASSRLSDHISSTVLNLKVSQVLLQQCECSLSAGEASRHRRQRGPVDEVDAGPKRCEAQGPHVCSSATSLSSTMSEPASSMVSRAVGPPSQYRLLPYGVHPSAKRLEAQVLKGGEAWPLSAEELAVWQSEYPAKLYPDLQCTSQVCTSVEYPTVECTTSEETSSECEEVSQYSLAQDDSFVTMRRRRQQAGGGQGYKDPRAGGQQAGTQPPVKSLHHSSDSPCVCSEGTDSLEDSPPPPDKDKWTTNVSELVARMTRGRLGLVLGHPGDSHSEGGEDRRGQCVGPAVGPARQHNVCRSSPDPSAALQQQQSDADLAESSSELEQIFKSFAGIPSESEEDADFHSVNRTFNMTCGMWAGQQEEEGTCGSDFTQSAVQSSSMFYTPIPEQNNPSRHSQSPVSSEEHLDVTVEVCVPATNRAAPGEQTIKAKQTECQPVREESEVIEMNPPVIQNISFPLTRYEQDGVPDLDDVSSITCSPSLHQERWPTGPGSGRPPPCNSTPRSPETVSNFRATGVTGEAIPPLPSLLDTSPWSSTRSQLSHMESFATASRGAYSTVLTDHSSMSSVLQSPLFGERSLKETDMPTGLSELMAAKERATTGGFQEGLGSTCTTPTSTQDNEDGEERGSDCFVEVEFDYPEEERGVLLAELMEEEMEKERAPGGCEEGAVHLMEASSSVLEGGEKLVSEEEEGFEKELPGNREDSAASTEQTEALGACRVSTHRKDDRSEAQGAASGLQNCAKEICEVPDTLEDTDRAQSSLDEVLQTMWMGRNNSHRDLRSSGLVAHPTQPCSEDERCSEGDNVMATEPKRIDPNEDTMSVAVRAGAC</sequence>
<dbReference type="SUPFAM" id="SSF48403">
    <property type="entry name" value="Ankyrin repeat"/>
    <property type="match status" value="1"/>
</dbReference>
<comment type="caution">
    <text evidence="4">The sequence shown here is derived from an EMBL/GenBank/DDBJ whole genome shotgun (WGS) entry which is preliminary data.</text>
</comment>
<keyword evidence="5" id="KW-1185">Reference proteome</keyword>
<dbReference type="InterPro" id="IPR039339">
    <property type="entry name" value="Tex14"/>
</dbReference>
<dbReference type="PANTHER" id="PTHR23060:SF3">
    <property type="entry name" value="TESTIS EXPRESSED 14, INTERCELLULAR BRIDGE FORMING FACTOR"/>
    <property type="match status" value="1"/>
</dbReference>
<feature type="region of interest" description="Disordered" evidence="2">
    <location>
        <begin position="842"/>
        <end position="909"/>
    </location>
</feature>
<dbReference type="PROSITE" id="PS50011">
    <property type="entry name" value="PROTEIN_KINASE_DOM"/>
    <property type="match status" value="1"/>
</dbReference>
<evidence type="ECO:0000256" key="1">
    <source>
        <dbReference type="PROSITE-ProRule" id="PRU00023"/>
    </source>
</evidence>
<keyword evidence="1" id="KW-0040">ANK repeat</keyword>
<name>A0ABD0XMM5_UMBPY</name>
<feature type="region of interest" description="Disordered" evidence="2">
    <location>
        <begin position="1265"/>
        <end position="1289"/>
    </location>
</feature>
<reference evidence="4 5" key="1">
    <citation type="submission" date="2024-06" db="EMBL/GenBank/DDBJ databases">
        <authorList>
            <person name="Pan Q."/>
            <person name="Wen M."/>
            <person name="Jouanno E."/>
            <person name="Zahm M."/>
            <person name="Klopp C."/>
            <person name="Cabau C."/>
            <person name="Louis A."/>
            <person name="Berthelot C."/>
            <person name="Parey E."/>
            <person name="Roest Crollius H."/>
            <person name="Montfort J."/>
            <person name="Robinson-Rechavi M."/>
            <person name="Bouchez O."/>
            <person name="Lampietro C."/>
            <person name="Lopez Roques C."/>
            <person name="Donnadieu C."/>
            <person name="Postlethwait J."/>
            <person name="Bobe J."/>
            <person name="Verreycken H."/>
            <person name="Guiguen Y."/>
        </authorList>
    </citation>
    <scope>NUCLEOTIDE SEQUENCE [LARGE SCALE GENOMIC DNA]</scope>
    <source>
        <strain evidence="4">Up_M1</strain>
        <tissue evidence="4">Testis</tissue>
    </source>
</reference>
<feature type="repeat" description="ANK" evidence="1">
    <location>
        <begin position="64"/>
        <end position="96"/>
    </location>
</feature>
<feature type="compositionally biased region" description="Low complexity" evidence="2">
    <location>
        <begin position="963"/>
        <end position="985"/>
    </location>
</feature>
<organism evidence="4 5">
    <name type="scientific">Umbra pygmaea</name>
    <name type="common">Eastern mudminnow</name>
    <dbReference type="NCBI Taxonomy" id="75934"/>
    <lineage>
        <taxon>Eukaryota</taxon>
        <taxon>Metazoa</taxon>
        <taxon>Chordata</taxon>
        <taxon>Craniata</taxon>
        <taxon>Vertebrata</taxon>
        <taxon>Euteleostomi</taxon>
        <taxon>Actinopterygii</taxon>
        <taxon>Neopterygii</taxon>
        <taxon>Teleostei</taxon>
        <taxon>Protacanthopterygii</taxon>
        <taxon>Esociformes</taxon>
        <taxon>Umbridae</taxon>
        <taxon>Umbra</taxon>
    </lineage>
</organism>
<feature type="region of interest" description="Disordered" evidence="2">
    <location>
        <begin position="1143"/>
        <end position="1173"/>
    </location>
</feature>
<dbReference type="InterPro" id="IPR000719">
    <property type="entry name" value="Prot_kinase_dom"/>
</dbReference>
<dbReference type="PROSITE" id="PS50297">
    <property type="entry name" value="ANK_REP_REGION"/>
    <property type="match status" value="1"/>
</dbReference>
<protein>
    <recommendedName>
        <fullName evidence="3">Protein kinase domain-containing protein</fullName>
    </recommendedName>
</protein>
<dbReference type="Pfam" id="PF07714">
    <property type="entry name" value="PK_Tyr_Ser-Thr"/>
    <property type="match status" value="1"/>
</dbReference>
<dbReference type="SUPFAM" id="SSF56112">
    <property type="entry name" value="Protein kinase-like (PK-like)"/>
    <property type="match status" value="1"/>
</dbReference>
<dbReference type="InterPro" id="IPR036770">
    <property type="entry name" value="Ankyrin_rpt-contain_sf"/>
</dbReference>
<evidence type="ECO:0000313" key="5">
    <source>
        <dbReference type="Proteomes" id="UP001557470"/>
    </source>
</evidence>
<feature type="region of interest" description="Disordered" evidence="2">
    <location>
        <begin position="541"/>
        <end position="570"/>
    </location>
</feature>
<dbReference type="InterPro" id="IPR001245">
    <property type="entry name" value="Ser-Thr/Tyr_kinase_cat_dom"/>
</dbReference>
<feature type="region of interest" description="Disordered" evidence="2">
    <location>
        <begin position="927"/>
        <end position="985"/>
    </location>
</feature>
<feature type="region of interest" description="Disordered" evidence="2">
    <location>
        <begin position="1180"/>
        <end position="1199"/>
    </location>
</feature>
<dbReference type="Gene3D" id="1.10.510.10">
    <property type="entry name" value="Transferase(Phosphotransferase) domain 1"/>
    <property type="match status" value="1"/>
</dbReference>